<gene>
    <name evidence="1" type="ORF">B7463_g7895</name>
</gene>
<dbReference type="AlphaFoldDB" id="A0A3E2H508"/>
<keyword evidence="2" id="KW-1185">Reference proteome</keyword>
<protein>
    <submittedName>
        <fullName evidence="1">Uncharacterized protein</fullName>
    </submittedName>
</protein>
<dbReference type="STRING" id="5539.A0A3E2H508"/>
<dbReference type="EMBL" id="NCSJ02000163">
    <property type="protein sequence ID" value="RFU28464.1"/>
    <property type="molecule type" value="Genomic_DNA"/>
</dbReference>
<dbReference type="OMA" id="YDRGMLY"/>
<dbReference type="Proteomes" id="UP000258309">
    <property type="component" value="Unassembled WGS sequence"/>
</dbReference>
<evidence type="ECO:0000313" key="2">
    <source>
        <dbReference type="Proteomes" id="UP000258309"/>
    </source>
</evidence>
<accession>A0A3E2H508</accession>
<sequence>MSDFVTSVIHVIILPRFNSSHQVESLQVSLSIGPLHLKAGDTLVSFLSNLTRKTSISLDNDNWQATDDSGELPIYRKAQEFNAGCKWVVQRDTSGSVKICYEANPSANEVPFDQGRATDLKYDQGGLIGSGFSFIPVPPGDEVFRLVVEWNLTEAPKGTRAVWTFGDGPGPIEKIGPASILSDSVYMVGPINSNPATTTTETSPPYYGYYWFGDLPPNIKVIKDIHEAFFLKVSEFFNDTPSPNNPYRHFVRNMSPSKSFRGTSFTRSHIFDYDDQISQVQDYDLVRRMAYEMVHSFLGPSVVDPKINWFFEGIKNTLSIYLPFRPPNQFRTGHYFQETLSMLCMKYYTSPYLQLPQNELLALASKNDAYAIEHLGTRAWAFVIGTDCAARKLTKLPQRPIEDLAIKPLAVRKKDGKPYGIEEWIELLTPLMGNDARVRYEYMCGGNVILLPVEVFGAKSHRLVQVDQEIFDLGMDRQGFEEGLVRGLKKGSRAEKAGLKEGDKITWSSHVWKCAEDFTAELKVVVNREGKDFNVTFWPRAYEKAKSWQLVKVEDM</sequence>
<organism evidence="1 2">
    <name type="scientific">Scytalidium lignicola</name>
    <name type="common">Hyphomycete</name>
    <dbReference type="NCBI Taxonomy" id="5539"/>
    <lineage>
        <taxon>Eukaryota</taxon>
        <taxon>Fungi</taxon>
        <taxon>Dikarya</taxon>
        <taxon>Ascomycota</taxon>
        <taxon>Pezizomycotina</taxon>
        <taxon>Leotiomycetes</taxon>
        <taxon>Leotiomycetes incertae sedis</taxon>
        <taxon>Scytalidium</taxon>
    </lineage>
</organism>
<reference evidence="1 2" key="1">
    <citation type="submission" date="2018-05" db="EMBL/GenBank/DDBJ databases">
        <title>Draft genome sequence of Scytalidium lignicola DSM 105466, a ubiquitous saprotrophic fungus.</title>
        <authorList>
            <person name="Buettner E."/>
            <person name="Gebauer A.M."/>
            <person name="Hofrichter M."/>
            <person name="Liers C."/>
            <person name="Kellner H."/>
        </authorList>
    </citation>
    <scope>NUCLEOTIDE SEQUENCE [LARGE SCALE GENOMIC DNA]</scope>
    <source>
        <strain evidence="1 2">DSM 105466</strain>
    </source>
</reference>
<feature type="non-terminal residue" evidence="1">
    <location>
        <position position="1"/>
    </location>
</feature>
<proteinExistence type="predicted"/>
<dbReference type="OrthoDB" id="626167at2759"/>
<evidence type="ECO:0000313" key="1">
    <source>
        <dbReference type="EMBL" id="RFU28464.1"/>
    </source>
</evidence>
<comment type="caution">
    <text evidence="1">The sequence shown here is derived from an EMBL/GenBank/DDBJ whole genome shotgun (WGS) entry which is preliminary data.</text>
</comment>
<feature type="non-terminal residue" evidence="1">
    <location>
        <position position="556"/>
    </location>
</feature>
<name>A0A3E2H508_SCYLI</name>